<evidence type="ECO:0000256" key="2">
    <source>
        <dbReference type="ARBA" id="ARBA00022723"/>
    </source>
</evidence>
<keyword evidence="3 7" id="KW-0255">Endonuclease</keyword>
<protein>
    <submittedName>
        <fullName evidence="7">Endonuclease</fullName>
    </submittedName>
</protein>
<keyword evidence="4" id="KW-0378">Hydrolase</keyword>
<evidence type="ECO:0000256" key="1">
    <source>
        <dbReference type="ARBA" id="ARBA00022722"/>
    </source>
</evidence>
<dbReference type="GeneID" id="83065778"/>
<evidence type="ECO:0000256" key="5">
    <source>
        <dbReference type="ARBA" id="ARBA00023157"/>
    </source>
</evidence>
<accession>A0AAU9ARM5</accession>
<evidence type="ECO:0000256" key="4">
    <source>
        <dbReference type="ARBA" id="ARBA00022801"/>
    </source>
</evidence>
<keyword evidence="6" id="KW-0325">Glycoprotein</keyword>
<dbReference type="CDD" id="cd11010">
    <property type="entry name" value="S1-P1_nuclease"/>
    <property type="match status" value="1"/>
</dbReference>
<evidence type="ECO:0000256" key="6">
    <source>
        <dbReference type="ARBA" id="ARBA00023180"/>
    </source>
</evidence>
<dbReference type="PANTHER" id="PTHR33146:SF26">
    <property type="entry name" value="ENDONUCLEASE 4"/>
    <property type="match status" value="1"/>
</dbReference>
<sequence>MIDPRAPTRIRPRFARRLLDAAVVLAVVSAALPLPALAWGRQGHRLVAELAWDEMSPAARAEAQKLLAGEPDPTLPGIANWADLLRDEKPELGKRSAKWHYIDLPEDGDCQYDAARDCPDGNCAVAAILAQTAILADRSKPKAERLEALKFVVHLVGDVHQPLHVGYARDKGGNSFQLAIPGERPGGYGGNLHSLWDSGMLNMSKLDDDRYLAKLKDIQVPAVSALALPPPAADWAEESCKLMRQPGFYPPTHKLAPDYVATWRPLAETQLRLGGEHLAKLLDAALAPGR</sequence>
<dbReference type="Pfam" id="PF02265">
    <property type="entry name" value="S1-P1_nuclease"/>
    <property type="match status" value="1"/>
</dbReference>
<dbReference type="AlphaFoldDB" id="A0AAU9ARM5"/>
<evidence type="ECO:0000313" key="7">
    <source>
        <dbReference type="EMBL" id="BAV99475.1"/>
    </source>
</evidence>
<dbReference type="GO" id="GO:0046872">
    <property type="term" value="F:metal ion binding"/>
    <property type="evidence" value="ECO:0007669"/>
    <property type="project" value="UniProtKB-KW"/>
</dbReference>
<evidence type="ECO:0000256" key="3">
    <source>
        <dbReference type="ARBA" id="ARBA00022759"/>
    </source>
</evidence>
<dbReference type="SUPFAM" id="SSF48537">
    <property type="entry name" value="Phospholipase C/P1 nuclease"/>
    <property type="match status" value="1"/>
</dbReference>
<dbReference type="GO" id="GO:0003676">
    <property type="term" value="F:nucleic acid binding"/>
    <property type="evidence" value="ECO:0007669"/>
    <property type="project" value="InterPro"/>
</dbReference>
<dbReference type="KEGG" id="lem:LEN_3988"/>
<dbReference type="RefSeq" id="WP_096380014.1">
    <property type="nucleotide sequence ID" value="NZ_AP014940.1"/>
</dbReference>
<keyword evidence="2" id="KW-0479">Metal-binding</keyword>
<gene>
    <name evidence="7" type="ORF">LEN_3988</name>
</gene>
<reference evidence="7 8" key="1">
    <citation type="journal article" date="2017" name="DNA Res.">
        <title>Complete genome sequence and expression profile of the commercial lytic enzyme producer Lysobacter enzymogenes M497-1.</title>
        <authorList>
            <person name="Takami H."/>
            <person name="Toyoda A."/>
            <person name="Uchiyama I."/>
            <person name="Itoh T."/>
            <person name="Takaki Y."/>
            <person name="Arai W."/>
            <person name="Nishi S."/>
            <person name="Kawai M."/>
            <person name="Shinya K."/>
            <person name="Ikeda H."/>
        </authorList>
    </citation>
    <scope>NUCLEOTIDE SEQUENCE [LARGE SCALE GENOMIC DNA]</scope>
    <source>
        <strain evidence="7 8">M497-1</strain>
    </source>
</reference>
<dbReference type="Gene3D" id="1.10.575.10">
    <property type="entry name" value="P1 Nuclease"/>
    <property type="match status" value="1"/>
</dbReference>
<keyword evidence="1" id="KW-0540">Nuclease</keyword>
<dbReference type="GO" id="GO:0006308">
    <property type="term" value="P:DNA catabolic process"/>
    <property type="evidence" value="ECO:0007669"/>
    <property type="project" value="InterPro"/>
</dbReference>
<proteinExistence type="predicted"/>
<dbReference type="InterPro" id="IPR003154">
    <property type="entry name" value="S1/P1nuclease"/>
</dbReference>
<dbReference type="Proteomes" id="UP000218824">
    <property type="component" value="Chromosome"/>
</dbReference>
<dbReference type="GO" id="GO:0016788">
    <property type="term" value="F:hydrolase activity, acting on ester bonds"/>
    <property type="evidence" value="ECO:0007669"/>
    <property type="project" value="InterPro"/>
</dbReference>
<dbReference type="InterPro" id="IPR008947">
    <property type="entry name" value="PLipase_C/P1_nuclease_dom_sf"/>
</dbReference>
<name>A0AAU9ARM5_LYSEN</name>
<dbReference type="PANTHER" id="PTHR33146">
    <property type="entry name" value="ENDONUCLEASE 4"/>
    <property type="match status" value="1"/>
</dbReference>
<keyword evidence="5" id="KW-1015">Disulfide bond</keyword>
<evidence type="ECO:0000313" key="8">
    <source>
        <dbReference type="Proteomes" id="UP000218824"/>
    </source>
</evidence>
<dbReference type="GO" id="GO:0004519">
    <property type="term" value="F:endonuclease activity"/>
    <property type="evidence" value="ECO:0007669"/>
    <property type="project" value="UniProtKB-KW"/>
</dbReference>
<dbReference type="EMBL" id="AP014940">
    <property type="protein sequence ID" value="BAV99475.1"/>
    <property type="molecule type" value="Genomic_DNA"/>
</dbReference>
<organism evidence="7 8">
    <name type="scientific">Lysobacter enzymogenes</name>
    <dbReference type="NCBI Taxonomy" id="69"/>
    <lineage>
        <taxon>Bacteria</taxon>
        <taxon>Pseudomonadati</taxon>
        <taxon>Pseudomonadota</taxon>
        <taxon>Gammaproteobacteria</taxon>
        <taxon>Lysobacterales</taxon>
        <taxon>Lysobacteraceae</taxon>
        <taxon>Lysobacter</taxon>
    </lineage>
</organism>